<evidence type="ECO:0000313" key="2">
    <source>
        <dbReference type="Proteomes" id="UP001231649"/>
    </source>
</evidence>
<comment type="caution">
    <text evidence="1">The sequence shown here is derived from an EMBL/GenBank/DDBJ whole genome shotgun (WGS) entry which is preliminary data.</text>
</comment>
<organism evidence="1 2">
    <name type="scientific">Mythimna loreyi</name>
    <dbReference type="NCBI Taxonomy" id="667449"/>
    <lineage>
        <taxon>Eukaryota</taxon>
        <taxon>Metazoa</taxon>
        <taxon>Ecdysozoa</taxon>
        <taxon>Arthropoda</taxon>
        <taxon>Hexapoda</taxon>
        <taxon>Insecta</taxon>
        <taxon>Pterygota</taxon>
        <taxon>Neoptera</taxon>
        <taxon>Endopterygota</taxon>
        <taxon>Lepidoptera</taxon>
        <taxon>Glossata</taxon>
        <taxon>Ditrysia</taxon>
        <taxon>Noctuoidea</taxon>
        <taxon>Noctuidae</taxon>
        <taxon>Noctuinae</taxon>
        <taxon>Hadenini</taxon>
        <taxon>Mythimna</taxon>
    </lineage>
</organism>
<proteinExistence type="predicted"/>
<accession>A0ACC2QML8</accession>
<sequence length="594" mass="66836">METRTESKHLTCVQGSSVDVERARSSQRIGRVPVITDRFFLTKTGNVINKMRSRVSVVKWPLRNIYTGRQISTSAQSSQASDGGLEISPKPVQPCPVQGTRARSTHAAIDTSMFDVAPSVKSWEEVPGPRPLPLLGNTWRFTPYIGGYSVEHIDKVCLALRAKFGNCVKMTGLLGRPDMLFVFDASEVERVFRGEDAAPHRPSMPSLNYYKHTLRKDFFGAEENCAGVIAVHGDQWAAFRTKVSRVALSAGAAAQYTEPVAEVAEAFIQRIRSIRNEDSETPADFLNEVHKWSLESLSLIALDTRLNCFNASEDSESMRLIHAVQTFFLSVGELELRAPWWRLYPTKMFRQYVAALDTILSVTLRHVEKALKEIEANGSSKSLLQDLVTAAGPRVAAVAALDLFLVGIDTTSNAVASILYQLSLRPAVQERMYEEITKVLQGRPLKPGDLNQMPYLKACVKEVMRMYPVVVGNGRQLTKDTVVCGYNIPKGTQVIFQHYVMGNSNDYFHNASEFRPERWMTRSSSQKHHAFASLPFGYGKRMCLGRRFAELEIHAVICKMVQAFKMEYHHEPMDYHIHPMYTPNGPIRLKLMDR</sequence>
<keyword evidence="2" id="KW-1185">Reference proteome</keyword>
<gene>
    <name evidence="1" type="ORF">PYW08_006434</name>
</gene>
<dbReference type="Proteomes" id="UP001231649">
    <property type="component" value="Chromosome 19"/>
</dbReference>
<name>A0ACC2QML8_9NEOP</name>
<evidence type="ECO:0000313" key="1">
    <source>
        <dbReference type="EMBL" id="KAJ8720969.1"/>
    </source>
</evidence>
<reference evidence="1" key="1">
    <citation type="submission" date="2023-03" db="EMBL/GenBank/DDBJ databases">
        <title>Chromosome-level genomes of two armyworms, Mythimna separata and Mythimna loreyi, provide insights into the biosynthesis and reception of sex pheromones.</title>
        <authorList>
            <person name="Zhao H."/>
        </authorList>
    </citation>
    <scope>NUCLEOTIDE SEQUENCE</scope>
    <source>
        <strain evidence="1">BeijingLab</strain>
    </source>
</reference>
<dbReference type="EMBL" id="CM056795">
    <property type="protein sequence ID" value="KAJ8720969.1"/>
    <property type="molecule type" value="Genomic_DNA"/>
</dbReference>
<protein>
    <submittedName>
        <fullName evidence="1">Uncharacterized protein</fullName>
    </submittedName>
</protein>